<keyword evidence="3" id="KW-1185">Reference proteome</keyword>
<reference evidence="2" key="1">
    <citation type="journal article" date="2023" name="PhytoFront">
        <title>Draft Genome Resources of Seven Strains of Tilletia horrida, Causal Agent of Kernel Smut of Rice.</title>
        <authorList>
            <person name="Khanal S."/>
            <person name="Antony Babu S."/>
            <person name="Zhou X.G."/>
        </authorList>
    </citation>
    <scope>NUCLEOTIDE SEQUENCE</scope>
    <source>
        <strain evidence="2">TX3</strain>
    </source>
</reference>
<name>A0AAN6GED9_9BASI</name>
<dbReference type="PANTHER" id="PTHR33099">
    <property type="entry name" value="FE2OG DIOXYGENASE DOMAIN-CONTAINING PROTEIN"/>
    <property type="match status" value="1"/>
</dbReference>
<evidence type="ECO:0000313" key="3">
    <source>
        <dbReference type="Proteomes" id="UP001176521"/>
    </source>
</evidence>
<organism evidence="2 3">
    <name type="scientific">Tilletia horrida</name>
    <dbReference type="NCBI Taxonomy" id="155126"/>
    <lineage>
        <taxon>Eukaryota</taxon>
        <taxon>Fungi</taxon>
        <taxon>Dikarya</taxon>
        <taxon>Basidiomycota</taxon>
        <taxon>Ustilaginomycotina</taxon>
        <taxon>Exobasidiomycetes</taxon>
        <taxon>Tilletiales</taxon>
        <taxon>Tilletiaceae</taxon>
        <taxon>Tilletia</taxon>
    </lineage>
</organism>
<evidence type="ECO:0000313" key="2">
    <source>
        <dbReference type="EMBL" id="KAK0533472.1"/>
    </source>
</evidence>
<comment type="caution">
    <text evidence="2">The sequence shown here is derived from an EMBL/GenBank/DDBJ whole genome shotgun (WGS) entry which is preliminary data.</text>
</comment>
<accession>A0AAN6GED9</accession>
<feature type="compositionally biased region" description="Acidic residues" evidence="1">
    <location>
        <begin position="17"/>
        <end position="26"/>
    </location>
</feature>
<feature type="compositionally biased region" description="Polar residues" evidence="1">
    <location>
        <begin position="826"/>
        <end position="837"/>
    </location>
</feature>
<dbReference type="PANTHER" id="PTHR33099:SF7">
    <property type="entry name" value="MYND-TYPE DOMAIN-CONTAINING PROTEIN"/>
    <property type="match status" value="1"/>
</dbReference>
<dbReference type="EMBL" id="JAPDMQ010000136">
    <property type="protein sequence ID" value="KAK0533472.1"/>
    <property type="molecule type" value="Genomic_DNA"/>
</dbReference>
<evidence type="ECO:0000256" key="1">
    <source>
        <dbReference type="SAM" id="MobiDB-lite"/>
    </source>
</evidence>
<protein>
    <submittedName>
        <fullName evidence="2">Uncharacterized protein</fullName>
    </submittedName>
</protein>
<dbReference type="Proteomes" id="UP001176521">
    <property type="component" value="Unassembled WGS sequence"/>
</dbReference>
<gene>
    <name evidence="2" type="ORF">OC842_002951</name>
</gene>
<proteinExistence type="predicted"/>
<feature type="region of interest" description="Disordered" evidence="1">
    <location>
        <begin position="1"/>
        <end position="48"/>
    </location>
</feature>
<sequence>MYGRYNGYGGRRRDWDGTDSDDDDDYYGGGGGLDYDNHDSASYNPTPTPYAALSELSTALGNVQPQPRPVLRSFEKEADWLPASPGLAIAGIGAVALPIVDTAQVDGLSRVSIPPPQSRLGTSSSPLKIDASKVSFANSKWAAGIRTAETVVGMQLGIPVSGLVARLAKLRLHRPGDSIARGKDSDSSAGSVARMIVQLPSSGSGGHLLVYREALQQPICHRLGDEDGDARFSCHIAVYPEQCEVAFSPITEGYRLSVEYTISYEGPNPFAQSSVDPPPIVKDAIVRAMTKVANAQGTILYFFRHGYEGSDIEELGSKALKPADSCILSALQQAGVTSPACRFAFYLAFASFYRHEHYDSDGEVEYDGWEVNGGMDLDDCPMIQCFYSLDGKPIRSRKYVEIDLQERTVLNPGGRSWSEMWDGQPVKSFPRDVGDPTQSTEHYKYILVGWPQHLDTSRMFNLGGEAAAFDAMMAQPSALSAAQVNDFLARVEKTKRDHASYPNEDAFLTRNQMLKMIVERPELHDAVLPFLERADLRLLLGGSHHYKPLAVTIDNHEPGLASLLALISSDALWRSVPIRRKVQSIFSYKRGPILKVLEACLEARFPAWKWEPFVYLLVQAEPRANQKAEPLDLGKLWRVAIEIKDSRLCAALVGEALNPHRLYPSAAISDLVKMLEQEKQLRPALFETKRELLMPLLRARETELQAQLPEGGHAVPDWRRPSAVHSRSDIQDFLHGPEQEFLVHNFNGIAEARAFCQQEQALAAACTLEPGGRGKDAWVLLVKKVTAPTGPQAALAVLKELMAPGPPAATPIAPWDTPELRFHLQSLSTPGTATFSSPGRAPPPAILRRGQPSRRRR</sequence>
<dbReference type="AlphaFoldDB" id="A0AAN6GED9"/>
<feature type="region of interest" description="Disordered" evidence="1">
    <location>
        <begin position="826"/>
        <end position="857"/>
    </location>
</feature>